<name>G5JU02_9STRE</name>
<feature type="transmembrane region" description="Helical" evidence="1">
    <location>
        <begin position="341"/>
        <end position="359"/>
    </location>
</feature>
<feature type="transmembrane region" description="Helical" evidence="1">
    <location>
        <begin position="12"/>
        <end position="31"/>
    </location>
</feature>
<proteinExistence type="predicted"/>
<evidence type="ECO:0000313" key="2">
    <source>
        <dbReference type="EMBL" id="EHJ52780.1"/>
    </source>
</evidence>
<dbReference type="OrthoDB" id="9798526at2"/>
<dbReference type="EMBL" id="AEUW02000001">
    <property type="protein sequence ID" value="EHJ52780.1"/>
    <property type="molecule type" value="Genomic_DNA"/>
</dbReference>
<sequence>MKAKKVELTELFYDLVFVYAISKMTGLIHHLHHGVVAPMSIFTFVACLVVVVNVWIFQSVFINRYGRNSFWDISALFMSMACILFMSNSFSTENWETVFHPYALMTGLTTVILTAQYLVQHFRSDSEGERRYTLHYAIILAIRSAIVLLSAVLPYSIGIILFFAGVFIGVLLPFLIRSEASTIPVNFPHLVERFSLLVIITFGEMLIGVAPYFTVDTLNWSSLLVLLTVGFLFLFYIVEIDHLIDHHRKQESGYHLIYWHYPIFIGLSFITVSLGFFREEVHPLFLVIFLYTGFFLFYLGTYALRVYNKAEVAYPRNFVISQIAIFLISLISSLIFRDNPAVILTITTVAVTFISVRYVRFTILRIYQ</sequence>
<keyword evidence="1" id="KW-1133">Transmembrane helix</keyword>
<feature type="transmembrane region" description="Helical" evidence="1">
    <location>
        <begin position="258"/>
        <end position="277"/>
    </location>
</feature>
<feature type="transmembrane region" description="Helical" evidence="1">
    <location>
        <begin position="132"/>
        <end position="151"/>
    </location>
</feature>
<keyword evidence="3" id="KW-1185">Reference proteome</keyword>
<dbReference type="PANTHER" id="PTHR36840">
    <property type="entry name" value="BLL5714 PROTEIN"/>
    <property type="match status" value="1"/>
</dbReference>
<dbReference type="RefSeq" id="WP_003081222.1">
    <property type="nucleotide sequence ID" value="NZ_AEUW02000001.1"/>
</dbReference>
<feature type="transmembrane region" description="Helical" evidence="1">
    <location>
        <begin position="283"/>
        <end position="304"/>
    </location>
</feature>
<accession>G5JU02</accession>
<feature type="transmembrane region" description="Helical" evidence="1">
    <location>
        <begin position="196"/>
        <end position="214"/>
    </location>
</feature>
<feature type="transmembrane region" description="Helical" evidence="1">
    <location>
        <begin position="316"/>
        <end position="335"/>
    </location>
</feature>
<evidence type="ECO:0000313" key="3">
    <source>
        <dbReference type="Proteomes" id="UP000003573"/>
    </source>
</evidence>
<feature type="transmembrane region" description="Helical" evidence="1">
    <location>
        <begin position="37"/>
        <end position="57"/>
    </location>
</feature>
<reference evidence="2 3" key="1">
    <citation type="journal article" date="2014" name="Int. J. Syst. Evol. Microbiol.">
        <title>Phylogenomics and the dynamic genome evolution of the genus Streptococcus.</title>
        <authorList>
            <consortium name="The Broad Institute Genome Sequencing Platform"/>
            <person name="Richards V.P."/>
            <person name="Palmer S.R."/>
            <person name="Pavinski Bitar P.D."/>
            <person name="Qin X."/>
            <person name="Weinstock G.M."/>
            <person name="Highlander S.K."/>
            <person name="Town C.D."/>
            <person name="Burne R.A."/>
            <person name="Stanhope M.J."/>
        </authorList>
    </citation>
    <scope>NUCLEOTIDE SEQUENCE [LARGE SCALE GENOMIC DNA]</scope>
    <source>
        <strain evidence="2 3">NCTC 11558</strain>
    </source>
</reference>
<feature type="transmembrane region" description="Helical" evidence="1">
    <location>
        <begin position="157"/>
        <end position="176"/>
    </location>
</feature>
<feature type="transmembrane region" description="Helical" evidence="1">
    <location>
        <begin position="99"/>
        <end position="120"/>
    </location>
</feature>
<dbReference type="Pfam" id="PF06772">
    <property type="entry name" value="LtrA"/>
    <property type="match status" value="1"/>
</dbReference>
<organism evidence="2 3">
    <name type="scientific">Streptococcus macacae NCTC 11558</name>
    <dbReference type="NCBI Taxonomy" id="764298"/>
    <lineage>
        <taxon>Bacteria</taxon>
        <taxon>Bacillati</taxon>
        <taxon>Bacillota</taxon>
        <taxon>Bacilli</taxon>
        <taxon>Lactobacillales</taxon>
        <taxon>Streptococcaceae</taxon>
        <taxon>Streptococcus</taxon>
    </lineage>
</organism>
<dbReference type="Proteomes" id="UP000003573">
    <property type="component" value="Unassembled WGS sequence"/>
</dbReference>
<dbReference type="PANTHER" id="PTHR36840:SF1">
    <property type="entry name" value="BLL5714 PROTEIN"/>
    <property type="match status" value="1"/>
</dbReference>
<feature type="transmembrane region" description="Helical" evidence="1">
    <location>
        <begin position="69"/>
        <end position="87"/>
    </location>
</feature>
<evidence type="ECO:0000256" key="1">
    <source>
        <dbReference type="SAM" id="Phobius"/>
    </source>
</evidence>
<protein>
    <submittedName>
        <fullName evidence="2">Low temperature requirement protein LtrA</fullName>
    </submittedName>
</protein>
<comment type="caution">
    <text evidence="2">The sequence shown here is derived from an EMBL/GenBank/DDBJ whole genome shotgun (WGS) entry which is preliminary data.</text>
</comment>
<dbReference type="eggNOG" id="COG4292">
    <property type="taxonomic scope" value="Bacteria"/>
</dbReference>
<feature type="transmembrane region" description="Helical" evidence="1">
    <location>
        <begin position="220"/>
        <end position="238"/>
    </location>
</feature>
<keyword evidence="1" id="KW-0472">Membrane</keyword>
<dbReference type="AlphaFoldDB" id="G5JU02"/>
<keyword evidence="1" id="KW-0812">Transmembrane</keyword>
<gene>
    <name evidence="2" type="primary">ltrA_2</name>
    <name evidence="2" type="ORF">STRMA_0542</name>
</gene>
<dbReference type="STRING" id="764298.STRMA_0542"/>
<dbReference type="InterPro" id="IPR010640">
    <property type="entry name" value="Low_temperature_requirement_A"/>
</dbReference>